<dbReference type="Proteomes" id="UP000807342">
    <property type="component" value="Unassembled WGS sequence"/>
</dbReference>
<evidence type="ECO:0000313" key="1">
    <source>
        <dbReference type="EMBL" id="KAF9440077.1"/>
    </source>
</evidence>
<organism evidence="1 2">
    <name type="scientific">Macrolepiota fuliginosa MF-IS2</name>
    <dbReference type="NCBI Taxonomy" id="1400762"/>
    <lineage>
        <taxon>Eukaryota</taxon>
        <taxon>Fungi</taxon>
        <taxon>Dikarya</taxon>
        <taxon>Basidiomycota</taxon>
        <taxon>Agaricomycotina</taxon>
        <taxon>Agaricomycetes</taxon>
        <taxon>Agaricomycetidae</taxon>
        <taxon>Agaricales</taxon>
        <taxon>Agaricineae</taxon>
        <taxon>Agaricaceae</taxon>
        <taxon>Macrolepiota</taxon>
    </lineage>
</organism>
<comment type="caution">
    <text evidence="1">The sequence shown here is derived from an EMBL/GenBank/DDBJ whole genome shotgun (WGS) entry which is preliminary data.</text>
</comment>
<proteinExistence type="predicted"/>
<dbReference type="OrthoDB" id="4951847at2759"/>
<name>A0A9P6BV06_9AGAR</name>
<keyword evidence="2" id="KW-1185">Reference proteome</keyword>
<evidence type="ECO:0000313" key="2">
    <source>
        <dbReference type="Proteomes" id="UP000807342"/>
    </source>
</evidence>
<accession>A0A9P6BV06</accession>
<dbReference type="EMBL" id="MU152898">
    <property type="protein sequence ID" value="KAF9440077.1"/>
    <property type="molecule type" value="Genomic_DNA"/>
</dbReference>
<reference evidence="1" key="1">
    <citation type="submission" date="2020-11" db="EMBL/GenBank/DDBJ databases">
        <authorList>
            <consortium name="DOE Joint Genome Institute"/>
            <person name="Ahrendt S."/>
            <person name="Riley R."/>
            <person name="Andreopoulos W."/>
            <person name="Labutti K."/>
            <person name="Pangilinan J."/>
            <person name="Ruiz-Duenas F.J."/>
            <person name="Barrasa J.M."/>
            <person name="Sanchez-Garcia M."/>
            <person name="Camarero S."/>
            <person name="Miyauchi S."/>
            <person name="Serrano A."/>
            <person name="Linde D."/>
            <person name="Babiker R."/>
            <person name="Drula E."/>
            <person name="Ayuso-Fernandez I."/>
            <person name="Pacheco R."/>
            <person name="Padilla G."/>
            <person name="Ferreira P."/>
            <person name="Barriuso J."/>
            <person name="Kellner H."/>
            <person name="Castanera R."/>
            <person name="Alfaro M."/>
            <person name="Ramirez L."/>
            <person name="Pisabarro A.G."/>
            <person name="Kuo A."/>
            <person name="Tritt A."/>
            <person name="Lipzen A."/>
            <person name="He G."/>
            <person name="Yan M."/>
            <person name="Ng V."/>
            <person name="Cullen D."/>
            <person name="Martin F."/>
            <person name="Rosso M.-N."/>
            <person name="Henrissat B."/>
            <person name="Hibbett D."/>
            <person name="Martinez A.T."/>
            <person name="Grigoriev I.V."/>
        </authorList>
    </citation>
    <scope>NUCLEOTIDE SEQUENCE</scope>
    <source>
        <strain evidence="1">MF-IS2</strain>
    </source>
</reference>
<dbReference type="AlphaFoldDB" id="A0A9P6BV06"/>
<sequence>MSHTIIIPAITQSENDTEANSTPFPQAYRHAKLFLKSILKEKLQLMKQQPNMTLHLAIYNYSSQKVVAEKFQEQLLAYACGKYPFLEGTSFNNKGGPLEWWRALEWHPNADILAMLAIHVFSIQIKICMDKPAISSLSKGVNYHKSCSDQSMAQDSHTIAPVLEHHMSHFTTSQLGERVHFLVYIASHADPEPAAEFDIDYVNLEGGWNKLLEVLAGSDIPPMPT</sequence>
<gene>
    <name evidence="1" type="ORF">P691DRAFT_768318</name>
</gene>
<protein>
    <submittedName>
        <fullName evidence="1">Uncharacterized protein</fullName>
    </submittedName>
</protein>